<proteinExistence type="predicted"/>
<reference evidence="2" key="1">
    <citation type="submission" date="2016-06" db="EMBL/GenBank/DDBJ databases">
        <authorList>
            <person name="Varghese N."/>
        </authorList>
    </citation>
    <scope>NUCLEOTIDE SEQUENCE [LARGE SCALE GENOMIC DNA]</scope>
    <source>
        <strain evidence="2">DSM 43171</strain>
    </source>
</reference>
<gene>
    <name evidence="1" type="ORF">GA0070560_109153</name>
</gene>
<dbReference type="NCBIfam" id="TIGR02677">
    <property type="entry name" value="TIGR02677 family protein"/>
    <property type="match status" value="1"/>
</dbReference>
<name>A0A1C5IAJ2_9ACTN</name>
<evidence type="ECO:0000313" key="1">
    <source>
        <dbReference type="EMBL" id="SCG55430.1"/>
    </source>
</evidence>
<protein>
    <submittedName>
        <fullName evidence="1">TIGR02677 family protein</fullName>
    </submittedName>
</protein>
<dbReference type="AlphaFoldDB" id="A0A1C5IAJ2"/>
<keyword evidence="2" id="KW-1185">Reference proteome</keyword>
<dbReference type="InterPro" id="IPR013493">
    <property type="entry name" value="CHP02677"/>
</dbReference>
<dbReference type="Proteomes" id="UP000199408">
    <property type="component" value="Unassembled WGS sequence"/>
</dbReference>
<dbReference type="Pfam" id="PF09660">
    <property type="entry name" value="DUF2397"/>
    <property type="match status" value="1"/>
</dbReference>
<dbReference type="STRING" id="47864.GA0070560_109153"/>
<evidence type="ECO:0000313" key="2">
    <source>
        <dbReference type="Proteomes" id="UP000199408"/>
    </source>
</evidence>
<dbReference type="EMBL" id="FMDN01000009">
    <property type="protein sequence ID" value="SCG55430.1"/>
    <property type="molecule type" value="Genomic_DNA"/>
</dbReference>
<dbReference type="RefSeq" id="WP_211565856.1">
    <property type="nucleotide sequence ID" value="NZ_FMDN01000009.1"/>
</dbReference>
<accession>A0A1C5IAJ2</accession>
<sequence length="557" mass="60922">MADEPRARPVFRQVPADMFTFTTTDRAELHTAVMQVFGEAHERLVAALTFDEILAALPAVGWYEPVTDTALDYTLTALHRYGLVERTQNHTAHYASAAEYERRNLHYSLSRKGEAAYEGVLHAVQHLSSTGALQTAVLDAILDRLGELHDLLTAEASPDRRVYAALTELEGHLAGLRASTKQFNGQLQRLLREEGTDPATFVEVKQATIAYLSEFVTNLDGRRQRIADAVQRIQRRGVTVLHHRALHGADLPAMPGGDDPAPRWLEQRAARWDGLCSWFQPADGTRPRIDQLADVARRAIVALMRALERLTDSRRRGVSTAADFRTLARWFATCDSDDAAHELWSAAFGLWPARHTHLALDDPSAVSAATSWWDAPAAPVSPLLRTTGQVDKVARTARVRDTTEVRRLRRARVVAERRELERAWRQLATPGPVRLSAFGQLDPGSFTRLLELLSRALAAPARHGVRRATTADGRLVVTLTDADGTGRAVLRTPHGQLSAPDLLVSISEARPTATPGAPDCAAQVTVPRPSAAADAPSGSAPPTVDALRLAMTDGRPA</sequence>
<organism evidence="1 2">
    <name type="scientific">Micromonospora halophytica</name>
    <dbReference type="NCBI Taxonomy" id="47864"/>
    <lineage>
        <taxon>Bacteria</taxon>
        <taxon>Bacillati</taxon>
        <taxon>Actinomycetota</taxon>
        <taxon>Actinomycetes</taxon>
        <taxon>Micromonosporales</taxon>
        <taxon>Micromonosporaceae</taxon>
        <taxon>Micromonospora</taxon>
    </lineage>
</organism>